<keyword evidence="3" id="KW-0804">Transcription</keyword>
<accession>A0A162KKR6</accession>
<dbReference type="Pfam" id="PF12802">
    <property type="entry name" value="MarR_2"/>
    <property type="match status" value="1"/>
</dbReference>
<dbReference type="GO" id="GO:0003677">
    <property type="term" value="F:DNA binding"/>
    <property type="evidence" value="ECO:0007669"/>
    <property type="project" value="UniProtKB-KW"/>
</dbReference>
<dbReference type="EMBL" id="LITT01000058">
    <property type="protein sequence ID" value="OAA83612.1"/>
    <property type="molecule type" value="Genomic_DNA"/>
</dbReference>
<evidence type="ECO:0000256" key="1">
    <source>
        <dbReference type="ARBA" id="ARBA00023015"/>
    </source>
</evidence>
<dbReference type="AlphaFoldDB" id="A0A162KKR6"/>
<comment type="caution">
    <text evidence="5">The sequence shown here is derived from an EMBL/GenBank/DDBJ whole genome shotgun (WGS) entry which is preliminary data.</text>
</comment>
<evidence type="ECO:0000256" key="2">
    <source>
        <dbReference type="ARBA" id="ARBA00023125"/>
    </source>
</evidence>
<keyword evidence="2" id="KW-0238">DNA-binding</keyword>
<dbReference type="PANTHER" id="PTHR42756:SF1">
    <property type="entry name" value="TRANSCRIPTIONAL REPRESSOR OF EMRAB OPERON"/>
    <property type="match status" value="1"/>
</dbReference>
<dbReference type="SMART" id="SM00347">
    <property type="entry name" value="HTH_MARR"/>
    <property type="match status" value="1"/>
</dbReference>
<evidence type="ECO:0000313" key="6">
    <source>
        <dbReference type="Proteomes" id="UP000077407"/>
    </source>
</evidence>
<keyword evidence="1" id="KW-0805">Transcription regulation</keyword>
<dbReference type="Proteomes" id="UP000077407">
    <property type="component" value="Unassembled WGS sequence"/>
</dbReference>
<dbReference type="InterPro" id="IPR036388">
    <property type="entry name" value="WH-like_DNA-bd_sf"/>
</dbReference>
<dbReference type="PROSITE" id="PS50995">
    <property type="entry name" value="HTH_MARR_2"/>
    <property type="match status" value="1"/>
</dbReference>
<name>A0A162KKR6_9CLOT</name>
<dbReference type="PATRIC" id="fig|1538.10.peg.3459"/>
<protein>
    <submittedName>
        <fullName evidence="5">Putative HTH-type transcriptional regulator</fullName>
    </submittedName>
</protein>
<gene>
    <name evidence="5" type="ORF">WY13_03399</name>
</gene>
<dbReference type="Gene3D" id="1.10.10.10">
    <property type="entry name" value="Winged helix-like DNA-binding domain superfamily/Winged helix DNA-binding domain"/>
    <property type="match status" value="1"/>
</dbReference>
<feature type="domain" description="HTH marR-type" evidence="4">
    <location>
        <begin position="11"/>
        <end position="143"/>
    </location>
</feature>
<dbReference type="PANTHER" id="PTHR42756">
    <property type="entry name" value="TRANSCRIPTIONAL REGULATOR, MARR"/>
    <property type="match status" value="1"/>
</dbReference>
<evidence type="ECO:0000313" key="5">
    <source>
        <dbReference type="EMBL" id="OAA83612.1"/>
    </source>
</evidence>
<dbReference type="RefSeq" id="WP_063556681.1">
    <property type="nucleotide sequence ID" value="NZ_LITT01000058.1"/>
</dbReference>
<dbReference type="InterPro" id="IPR000835">
    <property type="entry name" value="HTH_MarR-typ"/>
</dbReference>
<dbReference type="GO" id="GO:0003700">
    <property type="term" value="F:DNA-binding transcription factor activity"/>
    <property type="evidence" value="ECO:0007669"/>
    <property type="project" value="InterPro"/>
</dbReference>
<sequence>MESKVKCEPCDKFITYWLRVIYRNMTNLHNSKLAKYGLTTSQVGVLVHLWIEDGLTQKEIAEELQLRPASITGLVNTLVSKGWIDRKEDTKDARINRIYLTEEGKNIRIKCMSANDEIEEILSSGFSKEEKQLMLCWLKKLNKNLL</sequence>
<proteinExistence type="predicted"/>
<dbReference type="OrthoDB" id="6400170at2"/>
<organism evidence="5 6">
    <name type="scientific">Clostridium ljungdahlii</name>
    <dbReference type="NCBI Taxonomy" id="1538"/>
    <lineage>
        <taxon>Bacteria</taxon>
        <taxon>Bacillati</taxon>
        <taxon>Bacillota</taxon>
        <taxon>Clostridia</taxon>
        <taxon>Eubacteriales</taxon>
        <taxon>Clostridiaceae</taxon>
        <taxon>Clostridium</taxon>
    </lineage>
</organism>
<evidence type="ECO:0000256" key="3">
    <source>
        <dbReference type="ARBA" id="ARBA00023163"/>
    </source>
</evidence>
<evidence type="ECO:0000259" key="4">
    <source>
        <dbReference type="PROSITE" id="PS50995"/>
    </source>
</evidence>
<dbReference type="PRINTS" id="PR00598">
    <property type="entry name" value="HTHMARR"/>
</dbReference>
<dbReference type="InterPro" id="IPR036390">
    <property type="entry name" value="WH_DNA-bd_sf"/>
</dbReference>
<reference evidence="5 6" key="1">
    <citation type="journal article" date="2015" name="Biotechnol. Bioeng.">
        <title>Genome sequence and phenotypic characterization of Caulobacter segnis.</title>
        <authorList>
            <person name="Patel S."/>
            <person name="Fletcher B."/>
            <person name="Scott D.C."/>
            <person name="Ely B."/>
        </authorList>
    </citation>
    <scope>NUCLEOTIDE SEQUENCE [LARGE SCALE GENOMIC DNA]</scope>
    <source>
        <strain evidence="5 6">ERI-2</strain>
    </source>
</reference>
<dbReference type="SUPFAM" id="SSF46785">
    <property type="entry name" value="Winged helix' DNA-binding domain"/>
    <property type="match status" value="1"/>
</dbReference>